<dbReference type="Proteomes" id="UP000464378">
    <property type="component" value="Chromosome"/>
</dbReference>
<protein>
    <recommendedName>
        <fullName evidence="5">Tagatose-bisphosphate aldolase</fullName>
    </recommendedName>
</protein>
<name>A0A6C2YLY3_9BACT</name>
<dbReference type="RefSeq" id="WP_162657612.1">
    <property type="nucleotide sequence ID" value="NZ_LR593887.1"/>
</dbReference>
<dbReference type="InParanoid" id="A0A6C2YLY3"/>
<dbReference type="PANTHER" id="PTHR39340:SF1">
    <property type="entry name" value="SULFOFRUCTOSEPHOSPHATE ALDOLASE"/>
    <property type="match status" value="1"/>
</dbReference>
<sequence length="368" mass="40918">MASKLSVTRLLGLGLTPGKLRGLQRISNPNGTLTMVATDQNSSMINMIKDSLKKKGEDREPTYEEIVEAKIMLAGALSPHASAILVDAYYGVWNSVASFAIPPQTGLLVRVEKSGGGKNKHGAPLGAIEPGWSVEKIKQIGADAVKLLAQFEPGELHSAEHQYEFIQKIYEDCKKHDILLLLETVAFPYGGEKKDSESALARKAEVVIESARYLSRFCDIYKAEFPGYFGRETDEQLIQNLKELDRVCERPWVLLSAGVDFPAYKKQVEMAMKCGASGVLGGRAFWKEYFTFDTPEQRHQFATVECADRVKQIHDIVTRDATPWYARYELNQTDLSKVRVAEGWHFRYFGDGTAIGAGPAKADKDAVY</sequence>
<dbReference type="InterPro" id="IPR002915">
    <property type="entry name" value="DeoC/FbaB/LacD_aldolase"/>
</dbReference>
<dbReference type="FunCoup" id="A0A6C2YLY3">
    <property type="interactions" value="6"/>
</dbReference>
<dbReference type="PANTHER" id="PTHR39340">
    <property type="entry name" value="SULFOFRUCTOSEPHOSPHATE ALDOLASE"/>
    <property type="match status" value="1"/>
</dbReference>
<dbReference type="NCBIfam" id="NF009498">
    <property type="entry name" value="PRK12858.1"/>
    <property type="match status" value="1"/>
</dbReference>
<dbReference type="GO" id="GO:0061595">
    <property type="term" value="F:6-deoxy-6-sulfofructose-1-phosphate aldolase activity"/>
    <property type="evidence" value="ECO:0007669"/>
    <property type="project" value="TreeGrafter"/>
</dbReference>
<dbReference type="EMBL" id="LR586016">
    <property type="protein sequence ID" value="VIP02436.1"/>
    <property type="molecule type" value="Genomic_DNA"/>
</dbReference>
<accession>A0A6C2YLY3</accession>
<gene>
    <name evidence="3" type="ORF">GMBLW1_15240</name>
</gene>
<dbReference type="Gene3D" id="3.20.20.70">
    <property type="entry name" value="Aldolase class I"/>
    <property type="match status" value="1"/>
</dbReference>
<reference evidence="3" key="1">
    <citation type="submission" date="2019-04" db="EMBL/GenBank/DDBJ databases">
        <authorList>
            <consortium name="Science for Life Laboratories"/>
        </authorList>
    </citation>
    <scope>NUCLEOTIDE SEQUENCE</scope>
    <source>
        <strain evidence="3">MBLW1</strain>
    </source>
</reference>
<organism evidence="3">
    <name type="scientific">Tuwongella immobilis</name>
    <dbReference type="NCBI Taxonomy" id="692036"/>
    <lineage>
        <taxon>Bacteria</taxon>
        <taxon>Pseudomonadati</taxon>
        <taxon>Planctomycetota</taxon>
        <taxon>Planctomycetia</taxon>
        <taxon>Gemmatales</taxon>
        <taxon>Gemmataceae</taxon>
        <taxon>Tuwongella</taxon>
    </lineage>
</organism>
<dbReference type="SUPFAM" id="SSF51569">
    <property type="entry name" value="Aldolase"/>
    <property type="match status" value="1"/>
</dbReference>
<dbReference type="EMBL" id="LR593887">
    <property type="protein sequence ID" value="VTS01392.1"/>
    <property type="molecule type" value="Genomic_DNA"/>
</dbReference>
<dbReference type="SMART" id="SM01133">
    <property type="entry name" value="DeoC"/>
    <property type="match status" value="1"/>
</dbReference>
<evidence type="ECO:0000313" key="3">
    <source>
        <dbReference type="EMBL" id="VIP02436.1"/>
    </source>
</evidence>
<keyword evidence="2" id="KW-0456">Lyase</keyword>
<comment type="similarity">
    <text evidence="1">Belongs to the aldolase LacD family.</text>
</comment>
<dbReference type="InterPro" id="IPR013785">
    <property type="entry name" value="Aldolase_TIM"/>
</dbReference>
<evidence type="ECO:0000313" key="4">
    <source>
        <dbReference type="Proteomes" id="UP000464378"/>
    </source>
</evidence>
<dbReference type="KEGG" id="tim:GMBLW1_15240"/>
<dbReference type="AlphaFoldDB" id="A0A6C2YLY3"/>
<proteinExistence type="inferred from homology"/>
<dbReference type="InterPro" id="IPR050552">
    <property type="entry name" value="LacD_aldolase"/>
</dbReference>
<evidence type="ECO:0008006" key="5">
    <source>
        <dbReference type="Google" id="ProtNLM"/>
    </source>
</evidence>
<dbReference type="Pfam" id="PF01791">
    <property type="entry name" value="DeoC"/>
    <property type="match status" value="1"/>
</dbReference>
<dbReference type="GO" id="GO:1902777">
    <property type="term" value="P:6-sulfoquinovose(1-) catabolic process"/>
    <property type="evidence" value="ECO:0007669"/>
    <property type="project" value="TreeGrafter"/>
</dbReference>
<keyword evidence="4" id="KW-1185">Reference proteome</keyword>
<evidence type="ECO:0000256" key="1">
    <source>
        <dbReference type="ARBA" id="ARBA00008679"/>
    </source>
</evidence>
<evidence type="ECO:0000256" key="2">
    <source>
        <dbReference type="ARBA" id="ARBA00023239"/>
    </source>
</evidence>